<feature type="repeat" description="TPR" evidence="3">
    <location>
        <begin position="100"/>
        <end position="133"/>
    </location>
</feature>
<dbReference type="GO" id="GO:0009279">
    <property type="term" value="C:cell outer membrane"/>
    <property type="evidence" value="ECO:0007669"/>
    <property type="project" value="TreeGrafter"/>
</dbReference>
<dbReference type="Proteomes" id="UP000245293">
    <property type="component" value="Unassembled WGS sequence"/>
</dbReference>
<keyword evidence="5" id="KW-1185">Reference proteome</keyword>
<dbReference type="EMBL" id="QETF01000006">
    <property type="protein sequence ID" value="PWG17181.1"/>
    <property type="molecule type" value="Genomic_DNA"/>
</dbReference>
<dbReference type="Pfam" id="PF13432">
    <property type="entry name" value="TPR_16"/>
    <property type="match status" value="1"/>
</dbReference>
<evidence type="ECO:0000256" key="2">
    <source>
        <dbReference type="ARBA" id="ARBA00022803"/>
    </source>
</evidence>
<name>A0A2V1P3U4_9RHOB</name>
<dbReference type="InterPro" id="IPR019734">
    <property type="entry name" value="TPR_rpt"/>
</dbReference>
<evidence type="ECO:0000256" key="1">
    <source>
        <dbReference type="ARBA" id="ARBA00022737"/>
    </source>
</evidence>
<dbReference type="AlphaFoldDB" id="A0A2V1P3U4"/>
<dbReference type="SMART" id="SM00028">
    <property type="entry name" value="TPR"/>
    <property type="match status" value="3"/>
</dbReference>
<evidence type="ECO:0000256" key="3">
    <source>
        <dbReference type="PROSITE-ProRule" id="PRU00339"/>
    </source>
</evidence>
<dbReference type="GO" id="GO:0046813">
    <property type="term" value="P:receptor-mediated virion attachment to host cell"/>
    <property type="evidence" value="ECO:0007669"/>
    <property type="project" value="TreeGrafter"/>
</dbReference>
<sequence>MATDRNSFKHIVAAFALAVGFSTPCAAQSDRLDRLFDELKGADTQQAARLEGQIRSEWSKSGSPAMDLLLRRGEEALEAGEPQVAAEHLTALIDHAPDFAEAYHARASAHFALELYGPALDDLRQALVLNPRHFGALTGFAVILQELERPRQALEVYRRIEQISPNSPDLAPAIEQLEMQLDGSSI</sequence>
<keyword evidence="2 3" id="KW-0802">TPR repeat</keyword>
<proteinExistence type="predicted"/>
<dbReference type="SUPFAM" id="SSF48452">
    <property type="entry name" value="TPR-like"/>
    <property type="match status" value="1"/>
</dbReference>
<evidence type="ECO:0000313" key="4">
    <source>
        <dbReference type="EMBL" id="PWG17181.1"/>
    </source>
</evidence>
<dbReference type="Gene3D" id="1.25.40.10">
    <property type="entry name" value="Tetratricopeptide repeat domain"/>
    <property type="match status" value="1"/>
</dbReference>
<dbReference type="OrthoDB" id="9815010at2"/>
<reference evidence="5" key="1">
    <citation type="submission" date="2018-05" db="EMBL/GenBank/DDBJ databases">
        <authorList>
            <person name="Du Z."/>
            <person name="Wang X."/>
        </authorList>
    </citation>
    <scope>NUCLEOTIDE SEQUENCE [LARGE SCALE GENOMIC DNA]</scope>
    <source>
        <strain evidence="5">WDS4C29</strain>
    </source>
</reference>
<comment type="caution">
    <text evidence="4">The sequence shown here is derived from an EMBL/GenBank/DDBJ whole genome shotgun (WGS) entry which is preliminary data.</text>
</comment>
<dbReference type="InterPro" id="IPR050498">
    <property type="entry name" value="Ycf3"/>
</dbReference>
<dbReference type="PROSITE" id="PS50005">
    <property type="entry name" value="TPR"/>
    <property type="match status" value="1"/>
</dbReference>
<dbReference type="PANTHER" id="PTHR44858">
    <property type="entry name" value="TETRATRICOPEPTIDE REPEAT PROTEIN 6"/>
    <property type="match status" value="1"/>
</dbReference>
<dbReference type="InterPro" id="IPR011990">
    <property type="entry name" value="TPR-like_helical_dom_sf"/>
</dbReference>
<gene>
    <name evidence="4" type="ORF">DFK10_07260</name>
</gene>
<accession>A0A2V1P3U4</accession>
<protein>
    <submittedName>
        <fullName evidence="4">Uncharacterized protein</fullName>
    </submittedName>
</protein>
<keyword evidence="1" id="KW-0677">Repeat</keyword>
<organism evidence="4 5">
    <name type="scientific">Salibaculum griseiflavum</name>
    <dbReference type="NCBI Taxonomy" id="1914409"/>
    <lineage>
        <taxon>Bacteria</taxon>
        <taxon>Pseudomonadati</taxon>
        <taxon>Pseudomonadota</taxon>
        <taxon>Alphaproteobacteria</taxon>
        <taxon>Rhodobacterales</taxon>
        <taxon>Roseobacteraceae</taxon>
        <taxon>Salibaculum</taxon>
    </lineage>
</organism>
<evidence type="ECO:0000313" key="5">
    <source>
        <dbReference type="Proteomes" id="UP000245293"/>
    </source>
</evidence>
<dbReference type="PANTHER" id="PTHR44858:SF1">
    <property type="entry name" value="UDP-N-ACETYLGLUCOSAMINE--PEPTIDE N-ACETYLGLUCOSAMINYLTRANSFERASE SPINDLY-RELATED"/>
    <property type="match status" value="1"/>
</dbReference>